<feature type="compositionally biased region" description="Acidic residues" evidence="1">
    <location>
        <begin position="405"/>
        <end position="415"/>
    </location>
</feature>
<feature type="compositionally biased region" description="Polar residues" evidence="1">
    <location>
        <begin position="48"/>
        <end position="58"/>
    </location>
</feature>
<feature type="compositionally biased region" description="Low complexity" evidence="1">
    <location>
        <begin position="388"/>
        <end position="404"/>
    </location>
</feature>
<protein>
    <submittedName>
        <fullName evidence="2">Uncharacterized protein</fullName>
    </submittedName>
</protein>
<evidence type="ECO:0000256" key="1">
    <source>
        <dbReference type="SAM" id="MobiDB-lite"/>
    </source>
</evidence>
<feature type="region of interest" description="Disordered" evidence="1">
    <location>
        <begin position="115"/>
        <end position="134"/>
    </location>
</feature>
<dbReference type="EMBL" id="JAKWBI020000119">
    <property type="protein sequence ID" value="KAJ2902228.1"/>
    <property type="molecule type" value="Genomic_DNA"/>
</dbReference>
<feature type="compositionally biased region" description="Polar residues" evidence="1">
    <location>
        <begin position="179"/>
        <end position="209"/>
    </location>
</feature>
<keyword evidence="3" id="KW-1185">Reference proteome</keyword>
<feature type="region of interest" description="Disordered" evidence="1">
    <location>
        <begin position="385"/>
        <end position="480"/>
    </location>
</feature>
<feature type="region of interest" description="Disordered" evidence="1">
    <location>
        <begin position="20"/>
        <end position="66"/>
    </location>
</feature>
<evidence type="ECO:0000313" key="3">
    <source>
        <dbReference type="Proteomes" id="UP001201980"/>
    </source>
</evidence>
<name>A0AAD5RSL6_9PEZI</name>
<feature type="compositionally biased region" description="Polar residues" evidence="1">
    <location>
        <begin position="27"/>
        <end position="40"/>
    </location>
</feature>
<comment type="caution">
    <text evidence="2">The sequence shown here is derived from an EMBL/GenBank/DDBJ whole genome shotgun (WGS) entry which is preliminary data.</text>
</comment>
<accession>A0AAD5RSL6</accession>
<reference evidence="2" key="1">
    <citation type="submission" date="2022-07" db="EMBL/GenBank/DDBJ databases">
        <title>Draft genome sequence of Zalerion maritima ATCC 34329, a (micro)plastics degrading marine fungus.</title>
        <authorList>
            <person name="Paco A."/>
            <person name="Goncalves M.F.M."/>
            <person name="Rocha-Santos T.A.P."/>
            <person name="Alves A."/>
        </authorList>
    </citation>
    <scope>NUCLEOTIDE SEQUENCE</scope>
    <source>
        <strain evidence="2">ATCC 34329</strain>
    </source>
</reference>
<feature type="compositionally biased region" description="Polar residues" evidence="1">
    <location>
        <begin position="303"/>
        <end position="320"/>
    </location>
</feature>
<dbReference type="Proteomes" id="UP001201980">
    <property type="component" value="Unassembled WGS sequence"/>
</dbReference>
<feature type="compositionally biased region" description="Basic and acidic residues" evidence="1">
    <location>
        <begin position="434"/>
        <end position="448"/>
    </location>
</feature>
<feature type="region of interest" description="Disordered" evidence="1">
    <location>
        <begin position="144"/>
        <end position="334"/>
    </location>
</feature>
<proteinExistence type="predicted"/>
<feature type="compositionally biased region" description="Basic and acidic residues" evidence="1">
    <location>
        <begin position="277"/>
        <end position="301"/>
    </location>
</feature>
<feature type="compositionally biased region" description="Polar residues" evidence="1">
    <location>
        <begin position="236"/>
        <end position="261"/>
    </location>
</feature>
<dbReference type="AlphaFoldDB" id="A0AAD5RSL6"/>
<sequence length="480" mass="52241">MERDPRLLDLKLAAKYPSNYSYPVRQHTLTPPMHSSNQPRQQHRGNNRESVGSESSNPGMVVDHSSDSDVEMDVEDDFTYHEHTNQLWDTFWTSKNMQGQASKDKYPALMASPGGFMAHRRAPPAPGASPYRRGNLHIVSSSVDSIDESPASHGATSEWPLPPRGLNPAREQHSRPHRSQGNSPVHPTANYRTSPSVSSTLPLRTISLSPQPPSPTLKSTPHASKPAGLSLFPRPSTVSSHSAPVTPAINTSASGSRTTSAWLGPVLSRSTSRSRANAHEIEGPSKSRDANEQAQKRDIQKTLRPNSRTLPKSVSTPNLKNHTRPKIATTLENGTRAPYYQEVTQLSSFPPGVQQNNAPSVPSLSSRSTTNLSIIASYMSEDVPPVPSLTSSFSSISSTQNVSVWEDDSADEEEDPKPSGLSRILNPGAHKRSSSKDHKRASSRDGRESAMSNAPAEPKAAGGRKRVDTMFGRMLGRRSR</sequence>
<gene>
    <name evidence="2" type="ORF">MKZ38_000830</name>
</gene>
<organism evidence="2 3">
    <name type="scientific">Zalerion maritima</name>
    <dbReference type="NCBI Taxonomy" id="339359"/>
    <lineage>
        <taxon>Eukaryota</taxon>
        <taxon>Fungi</taxon>
        <taxon>Dikarya</taxon>
        <taxon>Ascomycota</taxon>
        <taxon>Pezizomycotina</taxon>
        <taxon>Sordariomycetes</taxon>
        <taxon>Lulworthiomycetidae</taxon>
        <taxon>Lulworthiales</taxon>
        <taxon>Lulworthiaceae</taxon>
        <taxon>Zalerion</taxon>
    </lineage>
</organism>
<evidence type="ECO:0000313" key="2">
    <source>
        <dbReference type="EMBL" id="KAJ2902228.1"/>
    </source>
</evidence>